<feature type="signal peptide" evidence="2">
    <location>
        <begin position="1"/>
        <end position="17"/>
    </location>
</feature>
<gene>
    <name evidence="3" type="ORF">CCMP2556_LOCUS29446</name>
</gene>
<name>A0ABP0NAE3_9DINO</name>
<organism evidence="3 4">
    <name type="scientific">Durusdinium trenchii</name>
    <dbReference type="NCBI Taxonomy" id="1381693"/>
    <lineage>
        <taxon>Eukaryota</taxon>
        <taxon>Sar</taxon>
        <taxon>Alveolata</taxon>
        <taxon>Dinophyceae</taxon>
        <taxon>Suessiales</taxon>
        <taxon>Symbiodiniaceae</taxon>
        <taxon>Durusdinium</taxon>
    </lineage>
</organism>
<dbReference type="Proteomes" id="UP001642484">
    <property type="component" value="Unassembled WGS sequence"/>
</dbReference>
<dbReference type="EMBL" id="CAXAMN010021462">
    <property type="protein sequence ID" value="CAK9059824.1"/>
    <property type="molecule type" value="Genomic_DNA"/>
</dbReference>
<keyword evidence="4" id="KW-1185">Reference proteome</keyword>
<keyword evidence="1" id="KW-0472">Membrane</keyword>
<evidence type="ECO:0000256" key="2">
    <source>
        <dbReference type="SAM" id="SignalP"/>
    </source>
</evidence>
<evidence type="ECO:0000313" key="3">
    <source>
        <dbReference type="EMBL" id="CAK9059824.1"/>
    </source>
</evidence>
<feature type="chain" id="PRO_5045155533" evidence="2">
    <location>
        <begin position="18"/>
        <end position="145"/>
    </location>
</feature>
<evidence type="ECO:0000256" key="1">
    <source>
        <dbReference type="SAM" id="Phobius"/>
    </source>
</evidence>
<proteinExistence type="predicted"/>
<evidence type="ECO:0000313" key="4">
    <source>
        <dbReference type="Proteomes" id="UP001642484"/>
    </source>
</evidence>
<comment type="caution">
    <text evidence="3">The sequence shown here is derived from an EMBL/GenBank/DDBJ whole genome shotgun (WGS) entry which is preliminary data.</text>
</comment>
<protein>
    <submittedName>
        <fullName evidence="3">Uncharacterized protein</fullName>
    </submittedName>
</protein>
<reference evidence="3 4" key="1">
    <citation type="submission" date="2024-02" db="EMBL/GenBank/DDBJ databases">
        <authorList>
            <person name="Chen Y."/>
            <person name="Shah S."/>
            <person name="Dougan E. K."/>
            <person name="Thang M."/>
            <person name="Chan C."/>
        </authorList>
    </citation>
    <scope>NUCLEOTIDE SEQUENCE [LARGE SCALE GENOMIC DNA]</scope>
</reference>
<sequence>MAGRLLILAAAAVVVMPMAFVGPQVSSPSVPRVQRLAEPAGKPSKSSFSLTTFEDTEENSKSASIVFYFVLGLLFPLLGGFNLGILLAALGYGLSFGGIVGFAKKNETLKPYTSSIEDVGAAGVKAGGYALKAYNFAAEKVNGYL</sequence>
<keyword evidence="1" id="KW-1133">Transmembrane helix</keyword>
<feature type="transmembrane region" description="Helical" evidence="1">
    <location>
        <begin position="65"/>
        <end position="94"/>
    </location>
</feature>
<accession>A0ABP0NAE3</accession>
<keyword evidence="1" id="KW-0812">Transmembrane</keyword>
<keyword evidence="2" id="KW-0732">Signal</keyword>